<name>A0A8J2YD70_9RHOB</name>
<comment type="caution">
    <text evidence="3">The sequence shown here is derived from an EMBL/GenBank/DDBJ whole genome shotgun (WGS) entry which is preliminary data.</text>
</comment>
<dbReference type="SUPFAM" id="SSF51126">
    <property type="entry name" value="Pectin lyase-like"/>
    <property type="match status" value="4"/>
</dbReference>
<dbReference type="InterPro" id="IPR043990">
    <property type="entry name" value="AC_1"/>
</dbReference>
<dbReference type="Gene3D" id="2.160.20.20">
    <property type="match status" value="2"/>
</dbReference>
<evidence type="ECO:0000313" key="3">
    <source>
        <dbReference type="EMBL" id="GGE32955.1"/>
    </source>
</evidence>
<sequence>MVFASQQALAASYTASTEQELRDRIADANADADPTATITLTGNIAISDPAAFPALTKPVTIDAGAFTLSGPDVAVGAANGSPLSFSGGSMVLTGTFEGGNAASANSNGSGGSAISLTGGSIDNSAAVTGGAGGSTSLTSPAGRIAGVGGSGMSLTDSVLVNGAAGSITGGQGGYTDSLGNSGSGTNLGGGAGGAGLIMTGGSLDNQGTITGGDGGDILNSPGNADNHFAGAGGVGAFLTGGTHANSGTITGGQGGIGRNIGGIGSGLGGTGLALAGGGTFVNNGAIIGGDGNIETNTTRGGSGGLGATAANSTLENFGTITGGNAGGTTGGVGGIGISGTGGAKIVNGGMVDGGLASNGVQNAIAIQLTNGGNTLELRAGSTINGLVTATATDTLALGGTTNETFNTALIASNQTYRGFGRYQKIGSSTWTLTGTTAAVTPWEIVDGMLSVAQDSNLGALSGRLTFSGGTLENTAAFTTSRAMTINAAGGTFKTDADLTLSGMIDGAGGLTKTGTGKLTLTGTNTYAGGTLIDDGTISVAADANLGNAAGALVFDGGTLENTAAFTSNRAVGLNAGGGTFDTGANLTLNGVISGIGGLDKTGLGTLILNGNNDYAGATTISAGTLLVNGDQSAADGLTTTGSGATLGGSGTVGGDVIIDDGGILSPGASNTQADTLTIDGDLTLSGGSILDFNFGQSNIEGGAFNDLVNVNGDLTLDGTLNVTTTPGGTFDTGIYRVINYSGDIIANNILELGSPSPTLYVQTSIDHQVNLVNTSGLALRYWDGDAGPKNDGTPDGGNGIWQDFSGNDNWVDPDNVPNAGFLDSAFAIFMGTAGTIEVDDSPGAVNASGMQFMTDGYRIEGDALNLVGATWSDIRVGDGTAGGTTMTATIASELTGASGLNKTDAGTLVLTAANSYTGGTRISGGTLQISEDANLGLGSVEFDGGTLRTTSNFTTTRALTASAGGGAINTDAATSLTLAGVLTGAGSLDKIGVGTVLQQSASLQTGTTTIRQGIWRTGGANVLSAVGGYAVAAGGTLDLDGLDQTVGGFDAGGAVRFGGAPGTTLTVNGDYAGSGGTLYMNTTLDGDGSSTDRLVVTGNSTGNSNIHVTNVGGSGAPTAEGIKLVDVGGASTGTFALRGDYVFEGDQAVVSGAYAYRLHQGGVSTPADGDWYLRSALVAPDGSAGHLYQPGVPLYESYARVLQRFNTLDSLHQRVGNRSWMGAAPGGETGAIEGNGIWGRVVASHAHFEPEHSTSGASFNADTWKMQFGADRLLHESGAGRLIGALSARYGLVSAQIESPSGDGDIDTTGYGLGGTLTWYGASGFYVDTQAEATWYSSDLASDTARLSLADGNDGFGYGFSLESGQRIALDPHWSLTPQAQLAYSTIDFDSFTDAFGARVSSERGGSLVSRLGLAANYDNEWRNGAGQLARSSVYGIANLYYEFLDGSRTKVAAIDFTQESEPLWGGLGLGGSYNWADNKYSVYGEVGLNTSLAAIGDSYSVNGTAGFRARF</sequence>
<dbReference type="Pfam" id="PF03797">
    <property type="entry name" value="Autotransporter"/>
    <property type="match status" value="1"/>
</dbReference>
<evidence type="ECO:0000313" key="4">
    <source>
        <dbReference type="Proteomes" id="UP000602745"/>
    </source>
</evidence>
<keyword evidence="4" id="KW-1185">Reference proteome</keyword>
<proteinExistence type="predicted"/>
<dbReference type="InterPro" id="IPR051551">
    <property type="entry name" value="Autotransporter_adhesion"/>
</dbReference>
<dbReference type="PANTHER" id="PTHR35037">
    <property type="entry name" value="C-TERMINAL REGION OF AIDA-LIKE PROTEIN"/>
    <property type="match status" value="1"/>
</dbReference>
<feature type="domain" description="Autotransporter" evidence="2">
    <location>
        <begin position="1230"/>
        <end position="1512"/>
    </location>
</feature>
<dbReference type="InterPro" id="IPR006315">
    <property type="entry name" value="OM_autotransptr_brl_dom"/>
</dbReference>
<dbReference type="InterPro" id="IPR005546">
    <property type="entry name" value="Autotransporte_beta"/>
</dbReference>
<dbReference type="NCBIfam" id="TIGR02601">
    <property type="entry name" value="autotrns_rpt"/>
    <property type="match status" value="3"/>
</dbReference>
<organism evidence="3 4">
    <name type="scientific">Agaricicola taiwanensis</name>
    <dbReference type="NCBI Taxonomy" id="591372"/>
    <lineage>
        <taxon>Bacteria</taxon>
        <taxon>Pseudomonadati</taxon>
        <taxon>Pseudomonadota</taxon>
        <taxon>Alphaproteobacteria</taxon>
        <taxon>Rhodobacterales</taxon>
        <taxon>Paracoccaceae</taxon>
        <taxon>Agaricicola</taxon>
    </lineage>
</organism>
<dbReference type="RefSeq" id="WP_188408371.1">
    <property type="nucleotide sequence ID" value="NZ_BMCP01000001.1"/>
</dbReference>
<dbReference type="SMART" id="SM00869">
    <property type="entry name" value="Autotransporter"/>
    <property type="match status" value="1"/>
</dbReference>
<keyword evidence="1" id="KW-0732">Signal</keyword>
<dbReference type="NCBIfam" id="TIGR01414">
    <property type="entry name" value="autotrans_barl"/>
    <property type="match status" value="1"/>
</dbReference>
<dbReference type="InterPro" id="IPR011050">
    <property type="entry name" value="Pectin_lyase_fold/virulence"/>
</dbReference>
<dbReference type="CDD" id="cd01344">
    <property type="entry name" value="PL2_Passenger_AT"/>
    <property type="match status" value="1"/>
</dbReference>
<protein>
    <recommendedName>
        <fullName evidence="2">Autotransporter domain-containing protein</fullName>
    </recommendedName>
</protein>
<evidence type="ECO:0000259" key="2">
    <source>
        <dbReference type="PROSITE" id="PS51208"/>
    </source>
</evidence>
<dbReference type="SUPFAM" id="SSF103515">
    <property type="entry name" value="Autotransporter"/>
    <property type="match status" value="1"/>
</dbReference>
<dbReference type="PANTHER" id="PTHR35037:SF3">
    <property type="entry name" value="C-TERMINAL REGION OF AIDA-LIKE PROTEIN"/>
    <property type="match status" value="1"/>
</dbReference>
<reference evidence="3" key="1">
    <citation type="journal article" date="2014" name="Int. J. Syst. Evol. Microbiol.">
        <title>Complete genome sequence of Corynebacterium casei LMG S-19264T (=DSM 44701T), isolated from a smear-ripened cheese.</title>
        <authorList>
            <consortium name="US DOE Joint Genome Institute (JGI-PGF)"/>
            <person name="Walter F."/>
            <person name="Albersmeier A."/>
            <person name="Kalinowski J."/>
            <person name="Ruckert C."/>
        </authorList>
    </citation>
    <scope>NUCLEOTIDE SEQUENCE</scope>
    <source>
        <strain evidence="3">CCM 7684</strain>
    </source>
</reference>
<accession>A0A8J2YD70</accession>
<gene>
    <name evidence="3" type="ORF">GCM10007276_07760</name>
</gene>
<dbReference type="InterPro" id="IPR036709">
    <property type="entry name" value="Autotransporte_beta_dom_sf"/>
</dbReference>
<dbReference type="GO" id="GO:0019867">
    <property type="term" value="C:outer membrane"/>
    <property type="evidence" value="ECO:0007669"/>
    <property type="project" value="InterPro"/>
</dbReference>
<dbReference type="InterPro" id="IPR012332">
    <property type="entry name" value="Autotransporter_pectin_lyase_C"/>
</dbReference>
<dbReference type="Pfam" id="PF18883">
    <property type="entry name" value="AC_1"/>
    <property type="match status" value="1"/>
</dbReference>
<reference evidence="3" key="2">
    <citation type="submission" date="2020-09" db="EMBL/GenBank/DDBJ databases">
        <authorList>
            <person name="Sun Q."/>
            <person name="Sedlacek I."/>
        </authorList>
    </citation>
    <scope>NUCLEOTIDE SEQUENCE</scope>
    <source>
        <strain evidence="3">CCM 7684</strain>
    </source>
</reference>
<dbReference type="PROSITE" id="PS51208">
    <property type="entry name" value="AUTOTRANSPORTER"/>
    <property type="match status" value="1"/>
</dbReference>
<dbReference type="EMBL" id="BMCP01000001">
    <property type="protein sequence ID" value="GGE32955.1"/>
    <property type="molecule type" value="Genomic_DNA"/>
</dbReference>
<evidence type="ECO:0000256" key="1">
    <source>
        <dbReference type="ARBA" id="ARBA00022729"/>
    </source>
</evidence>
<dbReference type="Proteomes" id="UP000602745">
    <property type="component" value="Unassembled WGS sequence"/>
</dbReference>
<dbReference type="Gene3D" id="2.40.128.130">
    <property type="entry name" value="Autotransporter beta-domain"/>
    <property type="match status" value="1"/>
</dbReference>
<dbReference type="Pfam" id="PF12951">
    <property type="entry name" value="PATR"/>
    <property type="match status" value="3"/>
</dbReference>
<dbReference type="InterPro" id="IPR013425">
    <property type="entry name" value="Autotrns_rpt"/>
</dbReference>